<name>A0ABX6P6S1_9BURK</name>
<reference evidence="1 2" key="2">
    <citation type="submission" date="2020-05" db="EMBL/GenBank/DDBJ databases">
        <authorList>
            <person name="Khan S.A."/>
            <person name="Jeon C.O."/>
            <person name="Chun B.H."/>
        </authorList>
    </citation>
    <scope>NUCLEOTIDE SEQUENCE [LARGE SCALE GENOMIC DNA]</scope>
    <source>
        <strain evidence="1 2">H242</strain>
    </source>
</reference>
<organism evidence="1 2">
    <name type="scientific">Ramlibacter terrae</name>
    <dbReference type="NCBI Taxonomy" id="2732511"/>
    <lineage>
        <taxon>Bacteria</taxon>
        <taxon>Pseudomonadati</taxon>
        <taxon>Pseudomonadota</taxon>
        <taxon>Betaproteobacteria</taxon>
        <taxon>Burkholderiales</taxon>
        <taxon>Comamonadaceae</taxon>
        <taxon>Ramlibacter</taxon>
    </lineage>
</organism>
<accession>A0ABX6P6S1</accession>
<evidence type="ECO:0000313" key="2">
    <source>
        <dbReference type="Proteomes" id="UP000500826"/>
    </source>
</evidence>
<proteinExistence type="predicted"/>
<keyword evidence="2" id="KW-1185">Reference proteome</keyword>
<evidence type="ECO:0000313" key="1">
    <source>
        <dbReference type="EMBL" id="QJW84676.1"/>
    </source>
</evidence>
<dbReference type="EMBL" id="CP053418">
    <property type="protein sequence ID" value="QJW84676.1"/>
    <property type="molecule type" value="Genomic_DNA"/>
</dbReference>
<reference evidence="1 2" key="1">
    <citation type="submission" date="2020-05" db="EMBL/GenBank/DDBJ databases">
        <title>Ramlibacter rhizophilus sp. nov., isolated from rhizosphere soil of national flower Mugunghwa from South Korea.</title>
        <authorList>
            <person name="Zheng-Fei Y."/>
            <person name="Huan T."/>
        </authorList>
    </citation>
    <scope>NUCLEOTIDE SEQUENCE [LARGE SCALE GENOMIC DNA]</scope>
    <source>
        <strain evidence="1 2">H242</strain>
    </source>
</reference>
<dbReference type="Proteomes" id="UP000500826">
    <property type="component" value="Chromosome"/>
</dbReference>
<protein>
    <submittedName>
        <fullName evidence="1">Uncharacterized protein</fullName>
    </submittedName>
</protein>
<gene>
    <name evidence="1" type="ORF">HK414_16145</name>
</gene>
<sequence>MLDRDLLDLVDAGWAGRVVVTLVLAPAAGICTASPVTFSPARSPVNSTV</sequence>